<comment type="caution">
    <text evidence="2">The sequence shown here is derived from an EMBL/GenBank/DDBJ whole genome shotgun (WGS) entry which is preliminary data.</text>
</comment>
<evidence type="ECO:0000313" key="3">
    <source>
        <dbReference type="Proteomes" id="UP000218896"/>
    </source>
</evidence>
<accession>A0A2A2F3D5</accession>
<keyword evidence="1" id="KW-1133">Transmembrane helix</keyword>
<keyword evidence="1" id="KW-0472">Membrane</keyword>
<feature type="transmembrane region" description="Helical" evidence="1">
    <location>
        <begin position="31"/>
        <end position="56"/>
    </location>
</feature>
<gene>
    <name evidence="2" type="ORF">CK501_11545</name>
</gene>
<keyword evidence="1" id="KW-0812">Transmembrane</keyword>
<dbReference type="EMBL" id="NSKD01000005">
    <property type="protein sequence ID" value="PAU79966.1"/>
    <property type="molecule type" value="Genomic_DNA"/>
</dbReference>
<organism evidence="2 3">
    <name type="scientific">Halovibrio salipaludis</name>
    <dbReference type="NCBI Taxonomy" id="2032626"/>
    <lineage>
        <taxon>Bacteria</taxon>
        <taxon>Pseudomonadati</taxon>
        <taxon>Pseudomonadota</taxon>
        <taxon>Gammaproteobacteria</taxon>
        <taxon>Oceanospirillales</taxon>
        <taxon>Halomonadaceae</taxon>
        <taxon>Halovibrio</taxon>
    </lineage>
</organism>
<proteinExistence type="predicted"/>
<evidence type="ECO:0000313" key="2">
    <source>
        <dbReference type="EMBL" id="PAU79966.1"/>
    </source>
</evidence>
<dbReference type="AlphaFoldDB" id="A0A2A2F3D5"/>
<name>A0A2A2F3D5_9GAMM</name>
<keyword evidence="3" id="KW-1185">Reference proteome</keyword>
<dbReference type="Proteomes" id="UP000218896">
    <property type="component" value="Unassembled WGS sequence"/>
</dbReference>
<reference evidence="2 3" key="1">
    <citation type="submission" date="2017-08" db="EMBL/GenBank/DDBJ databases">
        <title>Halovibrio sewagensis sp. nov., isolated from wastewater of high salinity.</title>
        <authorList>
            <person name="Dong X."/>
            <person name="Zhang G."/>
        </authorList>
    </citation>
    <scope>NUCLEOTIDE SEQUENCE [LARGE SCALE GENOMIC DNA]</scope>
    <source>
        <strain evidence="2 3">YL5-2</strain>
    </source>
</reference>
<evidence type="ECO:0000256" key="1">
    <source>
        <dbReference type="SAM" id="Phobius"/>
    </source>
</evidence>
<protein>
    <submittedName>
        <fullName evidence="2">Uncharacterized protein</fullName>
    </submittedName>
</protein>
<feature type="transmembrane region" description="Helical" evidence="1">
    <location>
        <begin position="68"/>
        <end position="91"/>
    </location>
</feature>
<sequence length="92" mass="10474">MEPTTSSHGEPDTVDDREYNAGRVIGMLERWLIYLVVVFAQNYNVIALILAAKGFARFRQLEEREFAEYVLIGTLASLLFTVVIGQSILYFL</sequence>
<dbReference type="OrthoDB" id="8536716at2"/>